<dbReference type="EC" id="2.4.1.-" evidence="9"/>
<dbReference type="AlphaFoldDB" id="A0AAV2RSF8"/>
<dbReference type="Proteomes" id="UP001497623">
    <property type="component" value="Unassembled WGS sequence"/>
</dbReference>
<keyword evidence="3 9" id="KW-0808">Transferase</keyword>
<evidence type="ECO:0000256" key="5">
    <source>
        <dbReference type="ARBA" id="ARBA00022968"/>
    </source>
</evidence>
<sequence>PPTRFDVIRWDTFNATHIFFPNDFQNTKNLIGADLLDIMSVVNASIEYVQSKNPGSLEYRGMDYGHRRIDPTRGVDYIISLSFRDKTSGLIVSKKTEASRPVAEPEMIPMPYVTENNRITLVLPVNQDNLLQAVDFVNRYESECMVKGEHTFLLLALLYAPGAASSGDGSDVFKPIRDLALKLTREHHDAGSKVGWVTIHTSGKIPSDFAVIDLVVKKVTPDTLMLFTHHSAFFNNDYLNRVRMNTVSNWQVFSPVPFAFYHPGVIEDVGAYDKKDVNRNVGHFARYNFHHISFYVSDYLTVRKTIVETIPLIRSDKDLKHDHPEEYEFGLYGLFLRASDLHVLRAAEPTLKLAYQPIDCEGQSEQQSQFCSLQLADSFGLRTQISKLVIDYTEEEHGEIK</sequence>
<dbReference type="Pfam" id="PF05679">
    <property type="entry name" value="CHGN"/>
    <property type="match status" value="1"/>
</dbReference>
<dbReference type="PANTHER" id="PTHR12369">
    <property type="entry name" value="CHONDROITIN SYNTHASE"/>
    <property type="match status" value="1"/>
</dbReference>
<keyword evidence="7 9" id="KW-0333">Golgi apparatus</keyword>
<keyword evidence="4" id="KW-0812">Transmembrane</keyword>
<feature type="non-terminal residue" evidence="10">
    <location>
        <position position="401"/>
    </location>
</feature>
<keyword evidence="6" id="KW-1133">Transmembrane helix</keyword>
<comment type="similarity">
    <text evidence="2 9">Belongs to the chondroitin N-acetylgalactosaminyltransferase family.</text>
</comment>
<evidence type="ECO:0000256" key="9">
    <source>
        <dbReference type="RuleBase" id="RU364016"/>
    </source>
</evidence>
<comment type="caution">
    <text evidence="10">The sequence shown here is derived from an EMBL/GenBank/DDBJ whole genome shotgun (WGS) entry which is preliminary data.</text>
</comment>
<evidence type="ECO:0000256" key="7">
    <source>
        <dbReference type="ARBA" id="ARBA00023034"/>
    </source>
</evidence>
<protein>
    <recommendedName>
        <fullName evidence="9">Hexosyltransferase</fullName>
        <ecNumber evidence="9">2.4.1.-</ecNumber>
    </recommendedName>
</protein>
<feature type="non-terminal residue" evidence="10">
    <location>
        <position position="1"/>
    </location>
</feature>
<dbReference type="GO" id="GO:0047238">
    <property type="term" value="F:glucuronosyl-N-acetylgalactosaminyl-proteoglycan 4-beta-N-acetylgalactosaminyltransferase activity"/>
    <property type="evidence" value="ECO:0007669"/>
    <property type="project" value="TreeGrafter"/>
</dbReference>
<proteinExistence type="inferred from homology"/>
<keyword evidence="8" id="KW-0472">Membrane</keyword>
<evidence type="ECO:0000313" key="10">
    <source>
        <dbReference type="EMBL" id="CAL4137218.1"/>
    </source>
</evidence>
<comment type="subcellular location">
    <subcellularLocation>
        <location evidence="1 9">Golgi apparatus</location>
        <location evidence="1 9">Golgi stack membrane</location>
        <topology evidence="1 9">Single-pass type II membrane protein</topology>
    </subcellularLocation>
</comment>
<evidence type="ECO:0000313" key="11">
    <source>
        <dbReference type="Proteomes" id="UP001497623"/>
    </source>
</evidence>
<dbReference type="InterPro" id="IPR008428">
    <property type="entry name" value="Chond_GalNAc"/>
</dbReference>
<evidence type="ECO:0000256" key="8">
    <source>
        <dbReference type="ARBA" id="ARBA00023136"/>
    </source>
</evidence>
<dbReference type="PANTHER" id="PTHR12369:SF13">
    <property type="entry name" value="HEXOSYLTRANSFERASE"/>
    <property type="match status" value="1"/>
</dbReference>
<evidence type="ECO:0000256" key="6">
    <source>
        <dbReference type="ARBA" id="ARBA00022989"/>
    </source>
</evidence>
<name>A0AAV2RSF8_MEGNR</name>
<keyword evidence="11" id="KW-1185">Reference proteome</keyword>
<evidence type="ECO:0000256" key="1">
    <source>
        <dbReference type="ARBA" id="ARBA00004447"/>
    </source>
</evidence>
<gene>
    <name evidence="10" type="ORF">MNOR_LOCUS27968</name>
</gene>
<evidence type="ECO:0000256" key="3">
    <source>
        <dbReference type="ARBA" id="ARBA00022679"/>
    </source>
</evidence>
<evidence type="ECO:0000256" key="4">
    <source>
        <dbReference type="ARBA" id="ARBA00022692"/>
    </source>
</evidence>
<organism evidence="10 11">
    <name type="scientific">Meganyctiphanes norvegica</name>
    <name type="common">Northern krill</name>
    <name type="synonym">Thysanopoda norvegica</name>
    <dbReference type="NCBI Taxonomy" id="48144"/>
    <lineage>
        <taxon>Eukaryota</taxon>
        <taxon>Metazoa</taxon>
        <taxon>Ecdysozoa</taxon>
        <taxon>Arthropoda</taxon>
        <taxon>Crustacea</taxon>
        <taxon>Multicrustacea</taxon>
        <taxon>Malacostraca</taxon>
        <taxon>Eumalacostraca</taxon>
        <taxon>Eucarida</taxon>
        <taxon>Euphausiacea</taxon>
        <taxon>Euphausiidae</taxon>
        <taxon>Meganyctiphanes</taxon>
    </lineage>
</organism>
<dbReference type="GO" id="GO:0032580">
    <property type="term" value="C:Golgi cisterna membrane"/>
    <property type="evidence" value="ECO:0007669"/>
    <property type="project" value="UniProtKB-SubCell"/>
</dbReference>
<evidence type="ECO:0000256" key="2">
    <source>
        <dbReference type="ARBA" id="ARBA00009239"/>
    </source>
</evidence>
<keyword evidence="5 9" id="KW-0735">Signal-anchor</keyword>
<dbReference type="InterPro" id="IPR051227">
    <property type="entry name" value="CS_glycosyltransferase"/>
</dbReference>
<dbReference type="EMBL" id="CAXKWB010030157">
    <property type="protein sequence ID" value="CAL4137218.1"/>
    <property type="molecule type" value="Genomic_DNA"/>
</dbReference>
<accession>A0AAV2RSF8</accession>
<reference evidence="10 11" key="1">
    <citation type="submission" date="2024-05" db="EMBL/GenBank/DDBJ databases">
        <authorList>
            <person name="Wallberg A."/>
        </authorList>
    </citation>
    <scope>NUCLEOTIDE SEQUENCE [LARGE SCALE GENOMIC DNA]</scope>
</reference>